<gene>
    <name evidence="14" type="ORF">AMS66_05330</name>
</gene>
<proteinExistence type="inferred from homology"/>
<comment type="caution">
    <text evidence="14">The sequence shown here is derived from an EMBL/GenBank/DDBJ whole genome shotgun (WGS) entry which is preliminary data.</text>
</comment>
<evidence type="ECO:0000256" key="4">
    <source>
        <dbReference type="ARBA" id="ARBA00022432"/>
    </source>
</evidence>
<dbReference type="InterPro" id="IPR029009">
    <property type="entry name" value="ASB_dom_sf"/>
</dbReference>
<dbReference type="EMBL" id="LITU01000036">
    <property type="protein sequence ID" value="KOY17667.1"/>
    <property type="molecule type" value="Genomic_DNA"/>
</dbReference>
<protein>
    <recommendedName>
        <fullName evidence="11">L-serine deaminase</fullName>
    </recommendedName>
</protein>
<evidence type="ECO:0000256" key="3">
    <source>
        <dbReference type="ARBA" id="ARBA00008636"/>
    </source>
</evidence>
<keyword evidence="6 11" id="KW-0479">Metal-binding</keyword>
<evidence type="ECO:0000256" key="1">
    <source>
        <dbReference type="ARBA" id="ARBA00001966"/>
    </source>
</evidence>
<keyword evidence="9 11" id="KW-0456">Lyase</keyword>
<dbReference type="OrthoDB" id="9813137at2"/>
<evidence type="ECO:0000256" key="12">
    <source>
        <dbReference type="RuleBase" id="RU366059"/>
    </source>
</evidence>
<evidence type="ECO:0000256" key="9">
    <source>
        <dbReference type="ARBA" id="ARBA00023239"/>
    </source>
</evidence>
<dbReference type="SUPFAM" id="SSF143548">
    <property type="entry name" value="Serine metabolism enzymes domain"/>
    <property type="match status" value="1"/>
</dbReference>
<dbReference type="PROSITE" id="PS51671">
    <property type="entry name" value="ACT"/>
    <property type="match status" value="1"/>
</dbReference>
<dbReference type="InterPro" id="IPR004643">
    <property type="entry name" value="Fe-S_L-Ser_bsu"/>
</dbReference>
<dbReference type="GO" id="GO:0051539">
    <property type="term" value="F:4 iron, 4 sulfur cluster binding"/>
    <property type="evidence" value="ECO:0007669"/>
    <property type="project" value="UniProtKB-UniRule"/>
</dbReference>
<dbReference type="InterPro" id="IPR005131">
    <property type="entry name" value="Ser_deHydtase_bsu"/>
</dbReference>
<dbReference type="SUPFAM" id="SSF55021">
    <property type="entry name" value="ACT-like"/>
    <property type="match status" value="1"/>
</dbReference>
<accession>A0A0N0C5S6</accession>
<dbReference type="PANTHER" id="PTHR30182">
    <property type="entry name" value="L-SERINE DEHYDRATASE"/>
    <property type="match status" value="1"/>
</dbReference>
<feature type="domain" description="ACT" evidence="13">
    <location>
        <begin position="148"/>
        <end position="225"/>
    </location>
</feature>
<keyword evidence="15" id="KW-1185">Reference proteome</keyword>
<keyword evidence="4 11" id="KW-0312">Gluconeogenesis</keyword>
<dbReference type="Gene3D" id="3.30.70.260">
    <property type="match status" value="1"/>
</dbReference>
<evidence type="ECO:0000313" key="14">
    <source>
        <dbReference type="EMBL" id="KOY17667.1"/>
    </source>
</evidence>
<sequence>MRFKDVFSIIGPSMTGPSSSHTAGAARLGRIARQWLGSTPERARLTLYGSFADTYQGHGTDLALIGGLLDYVTDDPRIPDAEQYAEEAGMEVEFFTSGLPAPHPNTVKIELWHGDRQCSLIGASIGGGSVSVHALNDFRVQISGEFPTLVLRHSDKAGVLASVTSTISSSGVNIGYMQVDRKARDGEALTAMEMDGVPNPEMLNRLRSLDHMLDIRVIDLKRGVEPDAV</sequence>
<dbReference type="InterPro" id="IPR051318">
    <property type="entry name" value="Fe-S_L-Ser"/>
</dbReference>
<evidence type="ECO:0000313" key="15">
    <source>
        <dbReference type="Proteomes" id="UP000037688"/>
    </source>
</evidence>
<dbReference type="GO" id="GO:0006094">
    <property type="term" value="P:gluconeogenesis"/>
    <property type="evidence" value="ECO:0007669"/>
    <property type="project" value="UniProtKB-UniRule"/>
</dbReference>
<evidence type="ECO:0000256" key="2">
    <source>
        <dbReference type="ARBA" id="ARBA00004742"/>
    </source>
</evidence>
<dbReference type="Pfam" id="PF01842">
    <property type="entry name" value="ACT"/>
    <property type="match status" value="1"/>
</dbReference>
<keyword evidence="5 11" id="KW-0004">4Fe-4S</keyword>
<dbReference type="PATRIC" id="fig|1705561.3.peg.763"/>
<name>A0A0N0C5S6_9BACL</name>
<dbReference type="InterPro" id="IPR002912">
    <property type="entry name" value="ACT_dom"/>
</dbReference>
<dbReference type="Proteomes" id="UP000037688">
    <property type="component" value="Unassembled WGS sequence"/>
</dbReference>
<dbReference type="PANTHER" id="PTHR30182:SF12">
    <property type="entry name" value="L-SERINE DEHYDRATASE, BETA CHAIN-RELATED"/>
    <property type="match status" value="1"/>
</dbReference>
<keyword evidence="8 11" id="KW-0411">Iron-sulfur</keyword>
<comment type="catalytic activity">
    <reaction evidence="10 11 12">
        <text>L-serine = pyruvate + NH4(+)</text>
        <dbReference type="Rhea" id="RHEA:19169"/>
        <dbReference type="ChEBI" id="CHEBI:15361"/>
        <dbReference type="ChEBI" id="CHEBI:28938"/>
        <dbReference type="ChEBI" id="CHEBI:33384"/>
        <dbReference type="EC" id="4.3.1.17"/>
    </reaction>
</comment>
<comment type="cofactor">
    <cofactor evidence="1 12">
        <name>[4Fe-4S] cluster</name>
        <dbReference type="ChEBI" id="CHEBI:49883"/>
    </cofactor>
</comment>
<dbReference type="AlphaFoldDB" id="A0A0N0C5S6"/>
<organism evidence="14 15">
    <name type="scientific">Paenibacillus xylanivorans</name>
    <dbReference type="NCBI Taxonomy" id="1705561"/>
    <lineage>
        <taxon>Bacteria</taxon>
        <taxon>Bacillati</taxon>
        <taxon>Bacillota</taxon>
        <taxon>Bacilli</taxon>
        <taxon>Bacillales</taxon>
        <taxon>Paenibacillaceae</taxon>
        <taxon>Paenibacillus</taxon>
    </lineage>
</organism>
<reference evidence="14 15" key="1">
    <citation type="submission" date="2015-08" db="EMBL/GenBank/DDBJ databases">
        <title>Draft genome sequence of cellulolytic and xylanolytic Paenibacillus sp. A59, isolated from a decaying forest soil from Patagonia, Argentina.</title>
        <authorList>
            <person name="Ghio S."/>
            <person name="Caceres A.M."/>
            <person name="Talia P."/>
            <person name="Grasso D."/>
            <person name="Campos E."/>
        </authorList>
    </citation>
    <scope>NUCLEOTIDE SEQUENCE [LARGE SCALE GENOMIC DNA]</scope>
    <source>
        <strain evidence="14 15">A59</strain>
    </source>
</reference>
<evidence type="ECO:0000256" key="7">
    <source>
        <dbReference type="ARBA" id="ARBA00023004"/>
    </source>
</evidence>
<keyword evidence="7 11" id="KW-0408">Iron</keyword>
<dbReference type="Gene3D" id="3.30.1330.90">
    <property type="entry name" value="D-3-phosphoglycerate dehydrogenase, domain 3"/>
    <property type="match status" value="1"/>
</dbReference>
<dbReference type="CDD" id="cd04903">
    <property type="entry name" value="ACT_LSD"/>
    <property type="match status" value="1"/>
</dbReference>
<dbReference type="NCBIfam" id="TIGR00719">
    <property type="entry name" value="sda_beta"/>
    <property type="match status" value="1"/>
</dbReference>
<comment type="pathway">
    <text evidence="2 11">Carbohydrate biosynthesis; gluconeogenesis.</text>
</comment>
<dbReference type="Pfam" id="PF03315">
    <property type="entry name" value="SDH_beta"/>
    <property type="match status" value="1"/>
</dbReference>
<evidence type="ECO:0000256" key="6">
    <source>
        <dbReference type="ARBA" id="ARBA00022723"/>
    </source>
</evidence>
<evidence type="ECO:0000259" key="13">
    <source>
        <dbReference type="PROSITE" id="PS51671"/>
    </source>
</evidence>
<evidence type="ECO:0000256" key="10">
    <source>
        <dbReference type="ARBA" id="ARBA00049406"/>
    </source>
</evidence>
<evidence type="ECO:0000256" key="8">
    <source>
        <dbReference type="ARBA" id="ARBA00023014"/>
    </source>
</evidence>
<dbReference type="GO" id="GO:0003941">
    <property type="term" value="F:L-serine ammonia-lyase activity"/>
    <property type="evidence" value="ECO:0007669"/>
    <property type="project" value="UniProtKB-UniRule"/>
</dbReference>
<evidence type="ECO:0000256" key="5">
    <source>
        <dbReference type="ARBA" id="ARBA00022485"/>
    </source>
</evidence>
<dbReference type="PIRSF" id="PIRSF036692">
    <property type="entry name" value="SDH_B"/>
    <property type="match status" value="1"/>
</dbReference>
<dbReference type="InterPro" id="IPR045865">
    <property type="entry name" value="ACT-like_dom_sf"/>
</dbReference>
<evidence type="ECO:0000256" key="11">
    <source>
        <dbReference type="PIRNR" id="PIRNR036692"/>
    </source>
</evidence>
<dbReference type="UniPathway" id="UPA00138"/>
<dbReference type="GO" id="GO:0046872">
    <property type="term" value="F:metal ion binding"/>
    <property type="evidence" value="ECO:0007669"/>
    <property type="project" value="UniProtKB-UniRule"/>
</dbReference>
<comment type="similarity">
    <text evidence="3 11 12">Belongs to the iron-sulfur dependent L-serine dehydratase family.</text>
</comment>
<dbReference type="RefSeq" id="WP_053779797.1">
    <property type="nucleotide sequence ID" value="NZ_LITU01000036.1"/>
</dbReference>